<dbReference type="Proteomes" id="UP000052946">
    <property type="component" value="Unassembled WGS sequence"/>
</dbReference>
<dbReference type="EMBL" id="BBXV01000027">
    <property type="protein sequence ID" value="GAQ18444.1"/>
    <property type="molecule type" value="Genomic_DNA"/>
</dbReference>
<accession>A0A0U9HHR2</accession>
<reference evidence="2" key="1">
    <citation type="submission" date="2015-07" db="EMBL/GenBank/DDBJ databases">
        <title>Draft Genome Sequence of Oceanobacillus picturae Heshi-B3 that Was Isolated from Fermented Rice Bran with Aging Salted Mackerel, Which Was Named Heshiko as Traditional Fermented Seafood in Japan.</title>
        <authorList>
            <person name="Akuzawa S."/>
            <person name="Nakagawa J."/>
            <person name="Kanekatsu T."/>
            <person name="Kanesaki Y."/>
            <person name="Suzuki T."/>
        </authorList>
    </citation>
    <scope>NUCLEOTIDE SEQUENCE [LARGE SCALE GENOMIC DNA]</scope>
    <source>
        <strain evidence="2">Heshi-B3</strain>
    </source>
</reference>
<reference evidence="1 2" key="2">
    <citation type="journal article" date="2016" name="Genome Announc.">
        <title>Draft Genome Sequence of Oceanobacillus picturae Heshi-B3, Isolated from Fermented Rice Bran in a Traditional Japanese Seafood Dish.</title>
        <authorList>
            <person name="Akuzawa S."/>
            <person name="Nagaoka J."/>
            <person name="Kanekatsu M."/>
            <person name="Kanesaki Y."/>
            <person name="Suzuki T."/>
        </authorList>
    </citation>
    <scope>NUCLEOTIDE SEQUENCE [LARGE SCALE GENOMIC DNA]</scope>
    <source>
        <strain evidence="1 2">Heshi-B3</strain>
    </source>
</reference>
<organism evidence="1 2">
    <name type="scientific">Oceanobacillus picturae</name>
    <dbReference type="NCBI Taxonomy" id="171693"/>
    <lineage>
        <taxon>Bacteria</taxon>
        <taxon>Bacillati</taxon>
        <taxon>Bacillota</taxon>
        <taxon>Bacilli</taxon>
        <taxon>Bacillales</taxon>
        <taxon>Bacillaceae</taxon>
        <taxon>Oceanobacillus</taxon>
    </lineage>
</organism>
<sequence>MILLSFLLVLSACGNKAEVGMNEMTLKELKEKLDNEESFLLVTFSASKEDVEKSELVEAFDKSLNKDEQTAFYVNLDEESQDTLDQLGEKYTPSDYKGDVWEPKDDGLVLIADGAVMKNPRETLLSQSLIEGTANGEEGYEGSFFEYMDDINAGIGSALDFAEQNDIELSY</sequence>
<name>A0A0U9HHR2_9BACI</name>
<protein>
    <submittedName>
        <fullName evidence="1">Thioredoxin</fullName>
    </submittedName>
</protein>
<gene>
    <name evidence="1" type="ORF">OPHB3_2384</name>
</gene>
<proteinExistence type="predicted"/>
<evidence type="ECO:0000313" key="1">
    <source>
        <dbReference type="EMBL" id="GAQ18444.1"/>
    </source>
</evidence>
<dbReference type="AlphaFoldDB" id="A0A0U9HHR2"/>
<comment type="caution">
    <text evidence="1">The sequence shown here is derived from an EMBL/GenBank/DDBJ whole genome shotgun (WGS) entry which is preliminary data.</text>
</comment>
<evidence type="ECO:0000313" key="2">
    <source>
        <dbReference type="Proteomes" id="UP000052946"/>
    </source>
</evidence>